<evidence type="ECO:0000313" key="4">
    <source>
        <dbReference type="EMBL" id="SEQ31175.1"/>
    </source>
</evidence>
<protein>
    <submittedName>
        <fullName evidence="4">2-octaprenylphenol hydroxylase</fullName>
    </submittedName>
</protein>
<dbReference type="InterPro" id="IPR050154">
    <property type="entry name" value="UbiB_kinase"/>
</dbReference>
<evidence type="ECO:0000313" key="5">
    <source>
        <dbReference type="Proteomes" id="UP000198634"/>
    </source>
</evidence>
<dbReference type="AlphaFoldDB" id="A0A1H9EZV7"/>
<reference evidence="4 5" key="1">
    <citation type="submission" date="2016-10" db="EMBL/GenBank/DDBJ databases">
        <authorList>
            <person name="de Groot N.N."/>
        </authorList>
    </citation>
    <scope>NUCLEOTIDE SEQUENCE [LARGE SCALE GENOMIC DNA]</scope>
    <source>
        <strain evidence="4 5">DSM 22007</strain>
    </source>
</reference>
<dbReference type="STRING" id="657014.SAMN04488092_105236"/>
<accession>A0A1H9EZV7</accession>
<dbReference type="PANTHER" id="PTHR10566:SF113">
    <property type="entry name" value="PROTEIN ACTIVITY OF BC1 COMPLEX KINASE 7, CHLOROPLASTIC"/>
    <property type="match status" value="1"/>
</dbReference>
<dbReference type="InterPro" id="IPR011009">
    <property type="entry name" value="Kinase-like_dom_sf"/>
</dbReference>
<name>A0A1H9EZV7_9RHOB</name>
<dbReference type="Proteomes" id="UP000198634">
    <property type="component" value="Unassembled WGS sequence"/>
</dbReference>
<evidence type="ECO:0000259" key="3">
    <source>
        <dbReference type="Pfam" id="PF03109"/>
    </source>
</evidence>
<keyword evidence="2" id="KW-0472">Membrane</keyword>
<keyword evidence="5" id="KW-1185">Reference proteome</keyword>
<sequence>MVLNAFGSPHDLKRLAEISATLIRYGFGDLVQRFGLENAASKAGRILRGKEAPDTAHLSPAERLRCVLEEMGPTFVKLGQILSTRIDMLPPDYIAELETLHDKVATLPYEALVAEVEADLGYRLTEVFAEIDKTPLAAGSIAQVHRARLLSGEAVVLKIRRPGVRRVIEADLRLLMHIAHFVAAEFEDAHRFRPEEIITEFAKSIRTELDLANECHNAERIANNFRDVPHIRVPRVYWDWTNEAMNVQEFVSGIAGSDLTAARAAGLDLRLIAARGAEAVLTMMLEDRFFHADPHPGNVFYLPDEQLVFIDFGMVGHLSRRRRDELVDLLSGVVQRDPEAVTEILLKWANASLTENQQLEERIEGFIERVHGVPLKSLNLSALALDLVGIMREHDLALPPDLTLLIKAFTSLEGMGRQLDPDFDMASAAEPFLHRLILQRFSPKELVRLTGKGLADGVDLMAHLPKDLKTLIHSVQQGKIKLGIEVQQMDNFLTRLDRSITRITIGIVIAALTMGSSIVMTVSGIELPVAVSVFAMMGFFGAVVGGVWLMYSIWRSGKG</sequence>
<dbReference type="CDD" id="cd05121">
    <property type="entry name" value="ABC1_ADCK3-like"/>
    <property type="match status" value="1"/>
</dbReference>
<proteinExistence type="inferred from homology"/>
<feature type="transmembrane region" description="Helical" evidence="2">
    <location>
        <begin position="531"/>
        <end position="554"/>
    </location>
</feature>
<keyword evidence="2" id="KW-1133">Transmembrane helix</keyword>
<dbReference type="InterPro" id="IPR004147">
    <property type="entry name" value="ABC1_dom"/>
</dbReference>
<comment type="similarity">
    <text evidence="1">Belongs to the protein kinase superfamily. ADCK protein kinase family.</text>
</comment>
<dbReference type="RefSeq" id="WP_090269676.1">
    <property type="nucleotide sequence ID" value="NZ_FOEP01000005.1"/>
</dbReference>
<evidence type="ECO:0000256" key="1">
    <source>
        <dbReference type="ARBA" id="ARBA00009670"/>
    </source>
</evidence>
<feature type="domain" description="ABC1 atypical kinase-like" evidence="3">
    <location>
        <begin position="100"/>
        <end position="344"/>
    </location>
</feature>
<dbReference type="PANTHER" id="PTHR10566">
    <property type="entry name" value="CHAPERONE-ACTIVITY OF BC1 COMPLEX CABC1 -RELATED"/>
    <property type="match status" value="1"/>
</dbReference>
<dbReference type="EMBL" id="FOEP01000005">
    <property type="protein sequence ID" value="SEQ31175.1"/>
    <property type="molecule type" value="Genomic_DNA"/>
</dbReference>
<feature type="transmembrane region" description="Helical" evidence="2">
    <location>
        <begin position="503"/>
        <end position="525"/>
    </location>
</feature>
<gene>
    <name evidence="4" type="ORF">SAMN04488092_105236</name>
</gene>
<evidence type="ECO:0000256" key="2">
    <source>
        <dbReference type="SAM" id="Phobius"/>
    </source>
</evidence>
<dbReference type="SUPFAM" id="SSF56112">
    <property type="entry name" value="Protein kinase-like (PK-like)"/>
    <property type="match status" value="1"/>
</dbReference>
<dbReference type="Pfam" id="PF03109">
    <property type="entry name" value="ABC1"/>
    <property type="match status" value="1"/>
</dbReference>
<dbReference type="OrthoDB" id="9795390at2"/>
<keyword evidence="2" id="KW-0812">Transmembrane</keyword>
<organism evidence="4 5">
    <name type="scientific">Thalassovita taeanensis</name>
    <dbReference type="NCBI Taxonomy" id="657014"/>
    <lineage>
        <taxon>Bacteria</taxon>
        <taxon>Pseudomonadati</taxon>
        <taxon>Pseudomonadota</taxon>
        <taxon>Alphaproteobacteria</taxon>
        <taxon>Rhodobacterales</taxon>
        <taxon>Roseobacteraceae</taxon>
        <taxon>Thalassovita</taxon>
    </lineage>
</organism>